<dbReference type="Proteomes" id="UP001153269">
    <property type="component" value="Unassembled WGS sequence"/>
</dbReference>
<sequence>MCGYEEGNDKKKNLRWEEGSAKPRLTTAWHLQGEAAGYTGRWALILQPQTLPGPGLHTWICLKGSPAQVTELERQLQWFSTTQSLVPATLTVVTLMLSDDPWSDGRVTDKLTAPSARGTFFQNPDRLDSDQSCSERTVINDASRGNRLLPAALVVCWNKRGDLSSVLRAASASTAAPGPFQVMFASIAAAEDGNERRGLQLTEKKY</sequence>
<name>A0A9N7Z6I8_PLEPL</name>
<reference evidence="1" key="1">
    <citation type="submission" date="2020-03" db="EMBL/GenBank/DDBJ databases">
        <authorList>
            <person name="Weist P."/>
        </authorList>
    </citation>
    <scope>NUCLEOTIDE SEQUENCE</scope>
</reference>
<proteinExistence type="predicted"/>
<keyword evidence="2" id="KW-1185">Reference proteome</keyword>
<accession>A0A9N7Z6I8</accession>
<evidence type="ECO:0000313" key="1">
    <source>
        <dbReference type="EMBL" id="CAB1450584.1"/>
    </source>
</evidence>
<organism evidence="1 2">
    <name type="scientific">Pleuronectes platessa</name>
    <name type="common">European plaice</name>
    <dbReference type="NCBI Taxonomy" id="8262"/>
    <lineage>
        <taxon>Eukaryota</taxon>
        <taxon>Metazoa</taxon>
        <taxon>Chordata</taxon>
        <taxon>Craniata</taxon>
        <taxon>Vertebrata</taxon>
        <taxon>Euteleostomi</taxon>
        <taxon>Actinopterygii</taxon>
        <taxon>Neopterygii</taxon>
        <taxon>Teleostei</taxon>
        <taxon>Neoteleostei</taxon>
        <taxon>Acanthomorphata</taxon>
        <taxon>Carangaria</taxon>
        <taxon>Pleuronectiformes</taxon>
        <taxon>Pleuronectoidei</taxon>
        <taxon>Pleuronectidae</taxon>
        <taxon>Pleuronectes</taxon>
    </lineage>
</organism>
<dbReference type="AlphaFoldDB" id="A0A9N7Z6I8"/>
<comment type="caution">
    <text evidence="1">The sequence shown here is derived from an EMBL/GenBank/DDBJ whole genome shotgun (WGS) entry which is preliminary data.</text>
</comment>
<dbReference type="EMBL" id="CADEAL010004059">
    <property type="protein sequence ID" value="CAB1450584.1"/>
    <property type="molecule type" value="Genomic_DNA"/>
</dbReference>
<protein>
    <submittedName>
        <fullName evidence="1">Uncharacterized protein</fullName>
    </submittedName>
</protein>
<gene>
    <name evidence="1" type="ORF">PLEPLA_LOCUS38276</name>
</gene>
<evidence type="ECO:0000313" key="2">
    <source>
        <dbReference type="Proteomes" id="UP001153269"/>
    </source>
</evidence>